<dbReference type="OMA" id="NGCDQYG"/>
<feature type="domain" description="Follistatin-like" evidence="1">
    <location>
        <begin position="598"/>
        <end position="619"/>
    </location>
</feature>
<dbReference type="OrthoDB" id="19879at2759"/>
<feature type="domain" description="Follistatin-like" evidence="1">
    <location>
        <begin position="568"/>
        <end position="591"/>
    </location>
</feature>
<accession>A0A152A4J2</accession>
<evidence type="ECO:0000313" key="3">
    <source>
        <dbReference type="Proteomes" id="UP000076078"/>
    </source>
</evidence>
<gene>
    <name evidence="2" type="ORF">DLAC_02085</name>
</gene>
<comment type="caution">
    <text evidence="2">The sequence shown here is derived from an EMBL/GenBank/DDBJ whole genome shotgun (WGS) entry which is preliminary data.</text>
</comment>
<evidence type="ECO:0000313" key="2">
    <source>
        <dbReference type="EMBL" id="KYR01007.1"/>
    </source>
</evidence>
<dbReference type="SMART" id="SM00274">
    <property type="entry name" value="FOLN"/>
    <property type="match status" value="15"/>
</dbReference>
<feature type="domain" description="Follistatin-like" evidence="1">
    <location>
        <begin position="418"/>
        <end position="441"/>
    </location>
</feature>
<dbReference type="InParanoid" id="A0A152A4J2"/>
<dbReference type="GO" id="GO:0030435">
    <property type="term" value="P:sporulation resulting in formation of a cellular spore"/>
    <property type="evidence" value="ECO:0007669"/>
    <property type="project" value="UniProtKB-ARBA"/>
</dbReference>
<feature type="domain" description="Follistatin-like" evidence="1">
    <location>
        <begin position="515"/>
        <end position="542"/>
    </location>
</feature>
<feature type="domain" description="Follistatin-like" evidence="1">
    <location>
        <begin position="253"/>
        <end position="276"/>
    </location>
</feature>
<name>A0A152A4J2_TIELA</name>
<dbReference type="STRING" id="361077.A0A152A4J2"/>
<feature type="domain" description="Follistatin-like" evidence="1">
    <location>
        <begin position="385"/>
        <end position="408"/>
    </location>
</feature>
<feature type="domain" description="Follistatin-like" evidence="1">
    <location>
        <begin position="319"/>
        <end position="342"/>
    </location>
</feature>
<feature type="domain" description="Follistatin-like" evidence="1">
    <location>
        <begin position="207"/>
        <end position="231"/>
    </location>
</feature>
<feature type="domain" description="Follistatin-like" evidence="1">
    <location>
        <begin position="770"/>
        <end position="789"/>
    </location>
</feature>
<keyword evidence="3" id="KW-1185">Reference proteome</keyword>
<feature type="domain" description="Follistatin-like" evidence="1">
    <location>
        <begin position="855"/>
        <end position="877"/>
    </location>
</feature>
<reference evidence="2 3" key="1">
    <citation type="submission" date="2015-12" db="EMBL/GenBank/DDBJ databases">
        <title>Dictyostelia acquired genes for synthesis and detection of signals that induce cell-type specialization by lateral gene transfer from prokaryotes.</title>
        <authorList>
            <person name="Gloeckner G."/>
            <person name="Schaap P."/>
        </authorList>
    </citation>
    <scope>NUCLEOTIDE SEQUENCE [LARGE SCALE GENOMIC DNA]</scope>
    <source>
        <strain evidence="2 3">TK</strain>
    </source>
</reference>
<organism evidence="2 3">
    <name type="scientific">Tieghemostelium lacteum</name>
    <name type="common">Slime mold</name>
    <name type="synonym">Dictyostelium lacteum</name>
    <dbReference type="NCBI Taxonomy" id="361077"/>
    <lineage>
        <taxon>Eukaryota</taxon>
        <taxon>Amoebozoa</taxon>
        <taxon>Evosea</taxon>
        <taxon>Eumycetozoa</taxon>
        <taxon>Dictyostelia</taxon>
        <taxon>Dictyosteliales</taxon>
        <taxon>Raperosteliaceae</taxon>
        <taxon>Tieghemostelium</taxon>
    </lineage>
</organism>
<feature type="domain" description="Follistatin-like" evidence="1">
    <location>
        <begin position="286"/>
        <end position="309"/>
    </location>
</feature>
<feature type="domain" description="Follistatin-like" evidence="1">
    <location>
        <begin position="352"/>
        <end position="375"/>
    </location>
</feature>
<feature type="domain" description="Follistatin-like" evidence="1">
    <location>
        <begin position="680"/>
        <end position="704"/>
    </location>
</feature>
<feature type="domain" description="Follistatin-like" evidence="1">
    <location>
        <begin position="742"/>
        <end position="768"/>
    </location>
</feature>
<dbReference type="EMBL" id="LODT01000011">
    <property type="protein sequence ID" value="KYR01007.1"/>
    <property type="molecule type" value="Genomic_DNA"/>
</dbReference>
<dbReference type="GO" id="GO:0031160">
    <property type="term" value="C:spore wall"/>
    <property type="evidence" value="ECO:0007669"/>
    <property type="project" value="UniProtKB-ARBA"/>
</dbReference>
<dbReference type="InterPro" id="IPR003645">
    <property type="entry name" value="Fol_N"/>
</dbReference>
<sequence length="902" mass="99159">MKIFKNRYQKSIFILFIYLISYINAEIPGKLNLVLSSAYADANLGGVEGGHSFWTGSNNPIFDGVHEWDFSPNGYFNQIGDNEYIMTGLIVPKDAKACQKWNVELRFKRVPSPINIKKELGAGAYVDKNGSIDPTKWLFYELLSGRWTGVPGSCCDGKTVVFTGTMSGIPMQYGYGANGKNGNLGMSAWLVTDFGDVVDFNLDALVQCGEKTCPPGYNCRVEHGSLIATCVESITVLPTQTPTNPPTKPPKYPCDDVECPEGYRCVCEDGEHAKCVPIPTKPPKYPCDDVQCPDGYQCVCEDGEHAKCLPIPTKPPRYPCDDVKCPEGYHCECKDGRNTECVPNPTNPPRYPCDDVKCPEGYHCVCKDGRNTECVPNPTNPPKYPCDDVKCPEGYHCVCKDGRNTECVPNPTKPPSHPCDKLHCPEGTHCECLDGKHAKCVEDPTHTPKHSCRNTVCRPGFECSYDKHGRPICVPEPPKTCKTSRECPMDQCCSFSDSKKPTCGKCPEPPLPPPSCDLLNCPTGFYCSIIRGDLVCLPAKCCTPDGDCPVGQYCDTTNGTKFCIPAKKCDNGQCADGYYCNPVSVGVAYCEPNRGCNEDVRCPPGYICKKDSLHRHVCVIGPELDNCTPQGKCDFGEICVTEPGFRKCLPYCDARGECPLGFECDVNQNTGICYPIPEQTCLEHNGNCPPGFICHTQSNGTSCYPADQCDYLGQCKSGFECKNTPRGKFCYPTPSIPIACDNCTDSLCPPGYYCNERKKICHEASKCSIGMRCPRGFACKTTEHGSFCIPRPSKIHCDHNDRCPHNYYCNKLANGNKVCVPNKPGCDLPCQDGFHCDFLLFPAGAQFCQPNVFVSCRDIICPKGYYCSYSDGNAQCLQDDCDEYGNPLNGSSDSDVSLEEFL</sequence>
<dbReference type="Proteomes" id="UP000076078">
    <property type="component" value="Unassembled WGS sequence"/>
</dbReference>
<feature type="domain" description="Follistatin-like" evidence="1">
    <location>
        <begin position="451"/>
        <end position="474"/>
    </location>
</feature>
<protein>
    <submittedName>
        <fullName evidence="2">Prespore protein</fullName>
    </submittedName>
</protein>
<evidence type="ECO:0000259" key="1">
    <source>
        <dbReference type="SMART" id="SM00274"/>
    </source>
</evidence>
<proteinExistence type="predicted"/>
<dbReference type="AlphaFoldDB" id="A0A152A4J2"/>